<dbReference type="SUPFAM" id="SSF52218">
    <property type="entry name" value="Flavoproteins"/>
    <property type="match status" value="1"/>
</dbReference>
<dbReference type="AlphaFoldDB" id="A0A6P1T7M5"/>
<reference evidence="8 9" key="1">
    <citation type="submission" date="2019-12" db="EMBL/GenBank/DDBJ databases">
        <title>Complete genome sequence of Algicella marina strain 9Alg 56(T) isolated from the red alga Tichocarpus crinitus.</title>
        <authorList>
            <person name="Kim S.-G."/>
            <person name="Nedashkovskaya O.I."/>
        </authorList>
    </citation>
    <scope>NUCLEOTIDE SEQUENCE [LARGE SCALE GENOMIC DNA]</scope>
    <source>
        <strain evidence="8 9">9Alg 56</strain>
    </source>
</reference>
<sequence>MMTTILQIDSSMRREGSTSRKLTSDIVSKLREGGDATVIHRDLADGIEIIDESWIGANFTPAEDRSDDHLGKLAASEELVSELEAADIIVIGVPVYNFGVPAALKAWVDLVARARRTFQYTEAGPEGLLKGKRAILAIASGGTAVDSDVDFTTPYLRHVLAFLGITDVSIVAADLLMVDPAKAQASAEAAIAGLAAA</sequence>
<gene>
    <name evidence="6" type="primary">azoR</name>
    <name evidence="8" type="ORF">GO499_05430</name>
</gene>
<dbReference type="InterPro" id="IPR003680">
    <property type="entry name" value="Flavodoxin_fold"/>
</dbReference>
<comment type="subunit">
    <text evidence="6">Homodimer.</text>
</comment>
<dbReference type="EC" id="1.7.1.17" evidence="6"/>
<dbReference type="KEGG" id="amaq:GO499_05430"/>
<feature type="binding site" evidence="6">
    <location>
        <position position="11"/>
    </location>
    <ligand>
        <name>FMN</name>
        <dbReference type="ChEBI" id="CHEBI:58210"/>
    </ligand>
</feature>
<keyword evidence="4 6" id="KW-0520">NAD</keyword>
<comment type="cofactor">
    <cofactor evidence="6">
        <name>FMN</name>
        <dbReference type="ChEBI" id="CHEBI:58210"/>
    </cofactor>
    <text evidence="6">Binds 1 FMN per subunit.</text>
</comment>
<evidence type="ECO:0000313" key="9">
    <source>
        <dbReference type="Proteomes" id="UP000464495"/>
    </source>
</evidence>
<comment type="function">
    <text evidence="6">Quinone reductase that provides resistance to thiol-specific stress caused by electrophilic quinones.</text>
</comment>
<comment type="function">
    <text evidence="6">Also exhibits azoreductase activity. Catalyzes the reductive cleavage of the azo bond in aromatic azo compounds to the corresponding amines.</text>
</comment>
<evidence type="ECO:0000256" key="5">
    <source>
        <dbReference type="ARBA" id="ARBA00048542"/>
    </source>
</evidence>
<name>A0A6P1T7M5_9RHOB</name>
<comment type="caution">
    <text evidence="6">Lacks conserved residue(s) required for the propagation of feature annotation.</text>
</comment>
<keyword evidence="9" id="KW-1185">Reference proteome</keyword>
<keyword evidence="2 6" id="KW-0288">FMN</keyword>
<dbReference type="GO" id="GO:0009055">
    <property type="term" value="F:electron transfer activity"/>
    <property type="evidence" value="ECO:0007669"/>
    <property type="project" value="UniProtKB-UniRule"/>
</dbReference>
<dbReference type="GO" id="GO:0010181">
    <property type="term" value="F:FMN binding"/>
    <property type="evidence" value="ECO:0007669"/>
    <property type="project" value="UniProtKB-UniRule"/>
</dbReference>
<dbReference type="EC" id="1.6.5.-" evidence="6"/>
<proteinExistence type="inferred from homology"/>
<evidence type="ECO:0000313" key="8">
    <source>
        <dbReference type="EMBL" id="QHQ37299.1"/>
    </source>
</evidence>
<accession>A0A6P1T7M5</accession>
<comment type="catalytic activity">
    <reaction evidence="5">
        <text>N,N-dimethyl-1,4-phenylenediamine + anthranilate + 2 NAD(+) = 2-(4-dimethylaminophenyl)diazenylbenzoate + 2 NADH + 2 H(+)</text>
        <dbReference type="Rhea" id="RHEA:55872"/>
        <dbReference type="ChEBI" id="CHEBI:15378"/>
        <dbReference type="ChEBI" id="CHEBI:15783"/>
        <dbReference type="ChEBI" id="CHEBI:16567"/>
        <dbReference type="ChEBI" id="CHEBI:57540"/>
        <dbReference type="ChEBI" id="CHEBI:57945"/>
        <dbReference type="ChEBI" id="CHEBI:71579"/>
        <dbReference type="EC" id="1.7.1.17"/>
    </reaction>
    <physiologicalReaction direction="right-to-left" evidence="5">
        <dbReference type="Rhea" id="RHEA:55874"/>
    </physiologicalReaction>
</comment>
<dbReference type="Proteomes" id="UP000464495">
    <property type="component" value="Chromosome"/>
</dbReference>
<evidence type="ECO:0000256" key="3">
    <source>
        <dbReference type="ARBA" id="ARBA00023002"/>
    </source>
</evidence>
<dbReference type="HAMAP" id="MF_01216">
    <property type="entry name" value="Azoreductase_type1"/>
    <property type="match status" value="1"/>
</dbReference>
<evidence type="ECO:0000259" key="7">
    <source>
        <dbReference type="Pfam" id="PF02525"/>
    </source>
</evidence>
<dbReference type="Gene3D" id="3.40.50.360">
    <property type="match status" value="1"/>
</dbReference>
<feature type="domain" description="Flavodoxin-like fold" evidence="7">
    <location>
        <begin position="4"/>
        <end position="191"/>
    </location>
</feature>
<organism evidence="8 9">
    <name type="scientific">Algicella marina</name>
    <dbReference type="NCBI Taxonomy" id="2683284"/>
    <lineage>
        <taxon>Bacteria</taxon>
        <taxon>Pseudomonadati</taxon>
        <taxon>Pseudomonadota</taxon>
        <taxon>Alphaproteobacteria</taxon>
        <taxon>Rhodobacterales</taxon>
        <taxon>Paracoccaceae</taxon>
        <taxon>Algicella</taxon>
    </lineage>
</organism>
<evidence type="ECO:0000256" key="4">
    <source>
        <dbReference type="ARBA" id="ARBA00023027"/>
    </source>
</evidence>
<dbReference type="Pfam" id="PF02525">
    <property type="entry name" value="Flavodoxin_2"/>
    <property type="match status" value="1"/>
</dbReference>
<evidence type="ECO:0000256" key="1">
    <source>
        <dbReference type="ARBA" id="ARBA00022630"/>
    </source>
</evidence>
<dbReference type="InterPro" id="IPR029039">
    <property type="entry name" value="Flavoprotein-like_sf"/>
</dbReference>
<comment type="catalytic activity">
    <reaction evidence="6">
        <text>2 a quinone + NADH + H(+) = 2 a 1,4-benzosemiquinone + NAD(+)</text>
        <dbReference type="Rhea" id="RHEA:65952"/>
        <dbReference type="ChEBI" id="CHEBI:15378"/>
        <dbReference type="ChEBI" id="CHEBI:57540"/>
        <dbReference type="ChEBI" id="CHEBI:57945"/>
        <dbReference type="ChEBI" id="CHEBI:132124"/>
        <dbReference type="ChEBI" id="CHEBI:134225"/>
    </reaction>
</comment>
<dbReference type="PANTHER" id="PTHR43741:SF4">
    <property type="entry name" value="FMN-DEPENDENT NADH:QUINONE OXIDOREDUCTASE"/>
    <property type="match status" value="1"/>
</dbReference>
<dbReference type="GO" id="GO:0016652">
    <property type="term" value="F:oxidoreductase activity, acting on NAD(P)H as acceptor"/>
    <property type="evidence" value="ECO:0007669"/>
    <property type="project" value="UniProtKB-UniRule"/>
</dbReference>
<dbReference type="EMBL" id="CP046620">
    <property type="protein sequence ID" value="QHQ37299.1"/>
    <property type="molecule type" value="Genomic_DNA"/>
</dbReference>
<keyword evidence="3 6" id="KW-0560">Oxidoreductase</keyword>
<keyword evidence="1 6" id="KW-0285">Flavoprotein</keyword>
<dbReference type="InterPro" id="IPR023048">
    <property type="entry name" value="NADH:quinone_OxRdtase_FMN_depd"/>
</dbReference>
<comment type="similarity">
    <text evidence="6">Belongs to the azoreductase type 1 family.</text>
</comment>
<protein>
    <recommendedName>
        <fullName evidence="6">FMN dependent NADH:quinone oxidoreductase</fullName>
        <ecNumber evidence="6">1.6.5.-</ecNumber>
    </recommendedName>
    <alternativeName>
        <fullName evidence="6">Azo-dye reductase</fullName>
    </alternativeName>
    <alternativeName>
        <fullName evidence="6">FMN-dependent NADH-azo compound oxidoreductase</fullName>
    </alternativeName>
    <alternativeName>
        <fullName evidence="6">FMN-dependent NADH-azoreductase</fullName>
        <ecNumber evidence="6">1.7.1.17</ecNumber>
    </alternativeName>
</protein>
<evidence type="ECO:0000256" key="6">
    <source>
        <dbReference type="HAMAP-Rule" id="MF_01216"/>
    </source>
</evidence>
<dbReference type="GO" id="GO:0016655">
    <property type="term" value="F:oxidoreductase activity, acting on NAD(P)H, quinone or similar compound as acceptor"/>
    <property type="evidence" value="ECO:0007669"/>
    <property type="project" value="InterPro"/>
</dbReference>
<dbReference type="InterPro" id="IPR050104">
    <property type="entry name" value="FMN-dep_NADH:Q_OxRdtase_AzoR1"/>
</dbReference>
<feature type="binding site" evidence="6">
    <location>
        <begin position="17"/>
        <end position="19"/>
    </location>
    <ligand>
        <name>FMN</name>
        <dbReference type="ChEBI" id="CHEBI:58210"/>
    </ligand>
</feature>
<evidence type="ECO:0000256" key="2">
    <source>
        <dbReference type="ARBA" id="ARBA00022643"/>
    </source>
</evidence>
<dbReference type="PANTHER" id="PTHR43741">
    <property type="entry name" value="FMN-DEPENDENT NADH-AZOREDUCTASE 1"/>
    <property type="match status" value="1"/>
</dbReference>